<dbReference type="InterPro" id="IPR009057">
    <property type="entry name" value="Homeodomain-like_sf"/>
</dbReference>
<dbReference type="SUPFAM" id="SSF46689">
    <property type="entry name" value="Homeodomain-like"/>
    <property type="match status" value="1"/>
</dbReference>
<proteinExistence type="predicted"/>
<evidence type="ECO:0000256" key="2">
    <source>
        <dbReference type="PROSITE-ProRule" id="PRU00335"/>
    </source>
</evidence>
<evidence type="ECO:0000313" key="5">
    <source>
        <dbReference type="EMBL" id="MDE4165315.1"/>
    </source>
</evidence>
<dbReference type="Proteomes" id="UP001218364">
    <property type="component" value="Unassembled WGS sequence"/>
</dbReference>
<dbReference type="InterPro" id="IPR001647">
    <property type="entry name" value="HTH_TetR"/>
</dbReference>
<dbReference type="PANTHER" id="PTHR30055">
    <property type="entry name" value="HTH-TYPE TRANSCRIPTIONAL REGULATOR RUTR"/>
    <property type="match status" value="1"/>
</dbReference>
<dbReference type="PROSITE" id="PS50977">
    <property type="entry name" value="HTH_TETR_2"/>
    <property type="match status" value="1"/>
</dbReference>
<protein>
    <submittedName>
        <fullName evidence="4">TetR family transcriptional regulator</fullName>
    </submittedName>
    <submittedName>
        <fullName evidence="5">TetR/AcrR family transcriptional regulator</fullName>
    </submittedName>
</protein>
<keyword evidence="6" id="KW-1185">Reference proteome</keyword>
<dbReference type="AlphaFoldDB" id="A0A1B0ZUM9"/>
<dbReference type="InterPro" id="IPR041586">
    <property type="entry name" value="PsrA_TetR_C"/>
</dbReference>
<reference evidence="4 6" key="1">
    <citation type="submission" date="2016-04" db="EMBL/GenBank/DDBJ databases">
        <authorList>
            <person name="Evans L.H."/>
            <person name="Alamgir A."/>
            <person name="Owens N."/>
            <person name="Weber N.D."/>
            <person name="Virtaneva K."/>
            <person name="Barbian K."/>
            <person name="Babar A."/>
            <person name="Rosenke K."/>
        </authorList>
    </citation>
    <scope>NUCLEOTIDE SEQUENCE [LARGE SCALE GENOMIC DNA]</scope>
    <source>
        <strain evidence="4 6">JL2886</strain>
    </source>
</reference>
<name>A0A1B0ZUM9_9RHOB</name>
<feature type="domain" description="HTH tetR-type" evidence="3">
    <location>
        <begin position="14"/>
        <end position="74"/>
    </location>
</feature>
<dbReference type="PATRIC" id="fig|60890.4.peg.2889"/>
<evidence type="ECO:0000313" key="6">
    <source>
        <dbReference type="Proteomes" id="UP000092565"/>
    </source>
</evidence>
<dbReference type="Proteomes" id="UP000092565">
    <property type="component" value="Chromosome"/>
</dbReference>
<evidence type="ECO:0000313" key="7">
    <source>
        <dbReference type="Proteomes" id="UP001218364"/>
    </source>
</evidence>
<keyword evidence="1 2" id="KW-0238">DNA-binding</keyword>
<dbReference type="Gene3D" id="1.10.357.10">
    <property type="entry name" value="Tetracycline Repressor, domain 2"/>
    <property type="match status" value="1"/>
</dbReference>
<sequence>MEKQRKRAPSARSLQTKARILDAAEALFAERGFEGASLRDIAALAGVQVGLVHHHGGGKEELFHQTVTRRADELADVRLAGLERLRAEGALSLRGLLDVFMRAYVTLARTGGPHWQHYGRLVAHVSADPRWRPLAAQCFDPTANRFIEEILALYPQAERQAAATGQVYSVAAMLAFLNTGWRIEALSPGAAEAQVDQLIAFCTAGMEAILTANPGQSQG</sequence>
<dbReference type="RefSeq" id="WP_065272611.1">
    <property type="nucleotide sequence ID" value="NZ_CP015124.1"/>
</dbReference>
<dbReference type="Pfam" id="PF17939">
    <property type="entry name" value="TetR_C_30"/>
    <property type="match status" value="1"/>
</dbReference>
<dbReference type="PRINTS" id="PR00455">
    <property type="entry name" value="HTHTETR"/>
</dbReference>
<evidence type="ECO:0000313" key="4">
    <source>
        <dbReference type="EMBL" id="ANP37852.1"/>
    </source>
</evidence>
<dbReference type="InterPro" id="IPR050109">
    <property type="entry name" value="HTH-type_TetR-like_transc_reg"/>
</dbReference>
<dbReference type="GO" id="GO:0000976">
    <property type="term" value="F:transcription cis-regulatory region binding"/>
    <property type="evidence" value="ECO:0007669"/>
    <property type="project" value="TreeGrafter"/>
</dbReference>
<evidence type="ECO:0000259" key="3">
    <source>
        <dbReference type="PROSITE" id="PS50977"/>
    </source>
</evidence>
<dbReference type="GO" id="GO:0003700">
    <property type="term" value="F:DNA-binding transcription factor activity"/>
    <property type="evidence" value="ECO:0007669"/>
    <property type="project" value="TreeGrafter"/>
</dbReference>
<evidence type="ECO:0000256" key="1">
    <source>
        <dbReference type="ARBA" id="ARBA00023125"/>
    </source>
</evidence>
<dbReference type="PANTHER" id="PTHR30055:SF235">
    <property type="entry name" value="TRANSCRIPTIONAL REGULATORY PROTEIN"/>
    <property type="match status" value="1"/>
</dbReference>
<dbReference type="InterPro" id="IPR036271">
    <property type="entry name" value="Tet_transcr_reg_TetR-rel_C_sf"/>
</dbReference>
<organism evidence="4 6">
    <name type="scientific">Phaeobacter gallaeciensis</name>
    <dbReference type="NCBI Taxonomy" id="60890"/>
    <lineage>
        <taxon>Bacteria</taxon>
        <taxon>Pseudomonadati</taxon>
        <taxon>Pseudomonadota</taxon>
        <taxon>Alphaproteobacteria</taxon>
        <taxon>Rhodobacterales</taxon>
        <taxon>Roseobacteraceae</taxon>
        <taxon>Phaeobacter</taxon>
    </lineage>
</organism>
<feature type="DNA-binding region" description="H-T-H motif" evidence="2">
    <location>
        <begin position="37"/>
        <end position="56"/>
    </location>
</feature>
<dbReference type="SUPFAM" id="SSF48498">
    <property type="entry name" value="Tetracyclin repressor-like, C-terminal domain"/>
    <property type="match status" value="1"/>
</dbReference>
<dbReference type="EMBL" id="CP015124">
    <property type="protein sequence ID" value="ANP37852.1"/>
    <property type="molecule type" value="Genomic_DNA"/>
</dbReference>
<reference evidence="5 7" key="2">
    <citation type="submission" date="2023-02" db="EMBL/GenBank/DDBJ databases">
        <title>Population genomics of bacteria associated with diatom.</title>
        <authorList>
            <person name="Xie J."/>
            <person name="Wang H."/>
        </authorList>
    </citation>
    <scope>NUCLEOTIDE SEQUENCE [LARGE SCALE GENOMIC DNA]</scope>
    <source>
        <strain evidence="5 7">PT47_8</strain>
    </source>
</reference>
<gene>
    <name evidence="4" type="ORF">JL2886_02966</name>
    <name evidence="5" type="ORF">PXK24_06395</name>
</gene>
<dbReference type="Pfam" id="PF00440">
    <property type="entry name" value="TetR_N"/>
    <property type="match status" value="1"/>
</dbReference>
<accession>A0A1B0ZUM9</accession>
<dbReference type="EMBL" id="JARCJK010000002">
    <property type="protein sequence ID" value="MDE4165315.1"/>
    <property type="molecule type" value="Genomic_DNA"/>
</dbReference>